<feature type="compositionally biased region" description="Polar residues" evidence="1">
    <location>
        <begin position="58"/>
        <end position="70"/>
    </location>
</feature>
<feature type="domain" description="HTH psq-type" evidence="2">
    <location>
        <begin position="121"/>
        <end position="165"/>
    </location>
</feature>
<name>A0ABR1F8E3_9ASCO</name>
<evidence type="ECO:0000256" key="1">
    <source>
        <dbReference type="SAM" id="MobiDB-lite"/>
    </source>
</evidence>
<feature type="compositionally biased region" description="Low complexity" evidence="1">
    <location>
        <begin position="92"/>
        <end position="116"/>
    </location>
</feature>
<feature type="region of interest" description="Disordered" evidence="1">
    <location>
        <begin position="344"/>
        <end position="392"/>
    </location>
</feature>
<comment type="caution">
    <text evidence="3">The sequence shown here is derived from an EMBL/GenBank/DDBJ whole genome shotgun (WGS) entry which is preliminary data.</text>
</comment>
<proteinExistence type="predicted"/>
<sequence>MADASFLVSPLAFADAFPLARSASAESASSTSSFASSAPTSFFALHDEPLQQLPPSSPTTLIYSSPTHQSTPRRHSAMDEAPFSPCARPLPSTASSSSSAATVSSTSSSQSTASSAQRPPRRRTLTHAEKHMIWKHSRDHPNDSQKKIGKVFGVERSTVSKICKAMNKSMSVDSSRYLSASDRSRSARLPSAAPSSAVSVIDQVSQQPRVTPPTAAYYGAMNLVGSSSSNSSGASADARRFRHIEYALADWVRNHASLYAGVPKDEELANQALRISAAFASAGNLGQLASDAASFEPDAAWIHHFKMNNAACFFSPSPSPMPALPSSAADDRTMHTRARARAYTTAVANSSSNSSSSSRPSSSSQVSAMFDQQRSSAELSYEESKLDDEDEEDNYQLQPVFHIDLPSNSQPSTTLLDEQFYSIHDTPGGSFTQDVSDLSLQYTAYSTSVNSTSYSPQSSPELLTPVSGSFPTLELQAGLIHDQSCSSNGCSCYNGQDMSMLGIVDSALYPHNLGAVEYFGVDDIYRGL</sequence>
<dbReference type="SUPFAM" id="SSF46689">
    <property type="entry name" value="Homeodomain-like"/>
    <property type="match status" value="1"/>
</dbReference>
<dbReference type="InterPro" id="IPR009057">
    <property type="entry name" value="Homeodomain-like_sf"/>
</dbReference>
<dbReference type="Proteomes" id="UP001498771">
    <property type="component" value="Unassembled WGS sequence"/>
</dbReference>
<dbReference type="InterPro" id="IPR007889">
    <property type="entry name" value="HTH_Psq"/>
</dbReference>
<evidence type="ECO:0000259" key="2">
    <source>
        <dbReference type="Pfam" id="PF04218"/>
    </source>
</evidence>
<evidence type="ECO:0000313" key="4">
    <source>
        <dbReference type="Proteomes" id="UP001498771"/>
    </source>
</evidence>
<dbReference type="Gene3D" id="1.10.10.60">
    <property type="entry name" value="Homeodomain-like"/>
    <property type="match status" value="1"/>
</dbReference>
<feature type="compositionally biased region" description="Low complexity" evidence="1">
    <location>
        <begin position="344"/>
        <end position="367"/>
    </location>
</feature>
<dbReference type="GeneID" id="90035253"/>
<accession>A0ABR1F8E3</accession>
<reference evidence="3 4" key="1">
    <citation type="submission" date="2024-03" db="EMBL/GenBank/DDBJ databases">
        <title>Genome-scale model development and genomic sequencing of the oleaginous clade Lipomyces.</title>
        <authorList>
            <consortium name="Lawrence Berkeley National Laboratory"/>
            <person name="Czajka J.J."/>
            <person name="Han Y."/>
            <person name="Kim J."/>
            <person name="Mondo S.J."/>
            <person name="Hofstad B.A."/>
            <person name="Robles A."/>
            <person name="Haridas S."/>
            <person name="Riley R."/>
            <person name="LaButti K."/>
            <person name="Pangilinan J."/>
            <person name="Andreopoulos W."/>
            <person name="Lipzen A."/>
            <person name="Yan J."/>
            <person name="Wang M."/>
            <person name="Ng V."/>
            <person name="Grigoriev I.V."/>
            <person name="Spatafora J.W."/>
            <person name="Magnuson J.K."/>
            <person name="Baker S.E."/>
            <person name="Pomraning K.R."/>
        </authorList>
    </citation>
    <scope>NUCLEOTIDE SEQUENCE [LARGE SCALE GENOMIC DNA]</scope>
    <source>
        <strain evidence="3 4">Phaff 52-87</strain>
    </source>
</reference>
<dbReference type="RefSeq" id="XP_064768426.1">
    <property type="nucleotide sequence ID" value="XM_064909741.1"/>
</dbReference>
<feature type="region of interest" description="Disordered" evidence="1">
    <location>
        <begin position="173"/>
        <end position="194"/>
    </location>
</feature>
<dbReference type="Pfam" id="PF04218">
    <property type="entry name" value="CENP-B_N"/>
    <property type="match status" value="1"/>
</dbReference>
<feature type="region of interest" description="Disordered" evidence="1">
    <location>
        <begin position="49"/>
        <end position="124"/>
    </location>
</feature>
<organism evidence="3 4">
    <name type="scientific">Myxozyma melibiosi</name>
    <dbReference type="NCBI Taxonomy" id="54550"/>
    <lineage>
        <taxon>Eukaryota</taxon>
        <taxon>Fungi</taxon>
        <taxon>Dikarya</taxon>
        <taxon>Ascomycota</taxon>
        <taxon>Saccharomycotina</taxon>
        <taxon>Lipomycetes</taxon>
        <taxon>Lipomycetales</taxon>
        <taxon>Lipomycetaceae</taxon>
        <taxon>Myxozyma</taxon>
    </lineage>
</organism>
<dbReference type="EMBL" id="JBBJBU010000005">
    <property type="protein sequence ID" value="KAK7205393.1"/>
    <property type="molecule type" value="Genomic_DNA"/>
</dbReference>
<keyword evidence="4" id="KW-1185">Reference proteome</keyword>
<protein>
    <recommendedName>
        <fullName evidence="2">HTH psq-type domain-containing protein</fullName>
    </recommendedName>
</protein>
<evidence type="ECO:0000313" key="3">
    <source>
        <dbReference type="EMBL" id="KAK7205393.1"/>
    </source>
</evidence>
<gene>
    <name evidence="3" type="ORF">BZA70DRAFT_155150</name>
</gene>